<proteinExistence type="predicted"/>
<feature type="transmembrane region" description="Helical" evidence="1">
    <location>
        <begin position="14"/>
        <end position="37"/>
    </location>
</feature>
<protein>
    <submittedName>
        <fullName evidence="2">Uncharacterized protein</fullName>
    </submittedName>
</protein>
<keyword evidence="1" id="KW-1133">Transmembrane helix</keyword>
<keyword evidence="1" id="KW-0812">Transmembrane</keyword>
<evidence type="ECO:0000256" key="1">
    <source>
        <dbReference type="SAM" id="Phobius"/>
    </source>
</evidence>
<keyword evidence="3" id="KW-1185">Reference proteome</keyword>
<evidence type="ECO:0000313" key="2">
    <source>
        <dbReference type="EMBL" id="KIX12025.1"/>
    </source>
</evidence>
<dbReference type="Proteomes" id="UP000032233">
    <property type="component" value="Unassembled WGS sequence"/>
</dbReference>
<keyword evidence="1" id="KW-0472">Membrane</keyword>
<dbReference type="AlphaFoldDB" id="A0A0D2JRE3"/>
<name>A0A0D2JRE3_9BACT</name>
<dbReference type="InParanoid" id="A0A0D2JRE3"/>
<accession>A0A0D2JRE3</accession>
<evidence type="ECO:0000313" key="3">
    <source>
        <dbReference type="Proteomes" id="UP000032233"/>
    </source>
</evidence>
<dbReference type="STRING" id="1429043.X474_21225"/>
<gene>
    <name evidence="2" type="ORF">X474_21225</name>
</gene>
<comment type="caution">
    <text evidence="2">The sequence shown here is derived from an EMBL/GenBank/DDBJ whole genome shotgun (WGS) entry which is preliminary data.</text>
</comment>
<organism evidence="2 3">
    <name type="scientific">Dethiosulfatarculus sandiegensis</name>
    <dbReference type="NCBI Taxonomy" id="1429043"/>
    <lineage>
        <taxon>Bacteria</taxon>
        <taxon>Pseudomonadati</taxon>
        <taxon>Thermodesulfobacteriota</taxon>
        <taxon>Desulfarculia</taxon>
        <taxon>Desulfarculales</taxon>
        <taxon>Desulfarculaceae</taxon>
        <taxon>Dethiosulfatarculus</taxon>
    </lineage>
</organism>
<sequence>MKYLVLVFMKNLKLSGFVFIPACAGHFCFIPFGRIFLDKKKLLIKGKGLF</sequence>
<reference evidence="2 3" key="1">
    <citation type="submission" date="2013-11" db="EMBL/GenBank/DDBJ databases">
        <title>Metagenomic analysis of a methanogenic consortium involved in long chain n-alkane degradation.</title>
        <authorList>
            <person name="Davidova I.A."/>
            <person name="Callaghan A.V."/>
            <person name="Wawrik B."/>
            <person name="Pruitt S."/>
            <person name="Marks C."/>
            <person name="Duncan K.E."/>
            <person name="Suflita J.M."/>
        </authorList>
    </citation>
    <scope>NUCLEOTIDE SEQUENCE [LARGE SCALE GENOMIC DNA]</scope>
    <source>
        <strain evidence="2 3">SPR</strain>
    </source>
</reference>
<dbReference type="EMBL" id="AZAC01000035">
    <property type="protein sequence ID" value="KIX12025.1"/>
    <property type="molecule type" value="Genomic_DNA"/>
</dbReference>